<evidence type="ECO:0000256" key="5">
    <source>
        <dbReference type="ARBA" id="ARBA00022801"/>
    </source>
</evidence>
<evidence type="ECO:0000313" key="10">
    <source>
        <dbReference type="Proteomes" id="UP000324595"/>
    </source>
</evidence>
<proteinExistence type="inferred from homology"/>
<name>A0A5D3YLV0_9BACT</name>
<evidence type="ECO:0000256" key="4">
    <source>
        <dbReference type="ARBA" id="ARBA00016377"/>
    </source>
</evidence>
<feature type="domain" description="Nudix hydrolase" evidence="8">
    <location>
        <begin position="45"/>
        <end position="174"/>
    </location>
</feature>
<dbReference type="GO" id="GO:0005829">
    <property type="term" value="C:cytosol"/>
    <property type="evidence" value="ECO:0007669"/>
    <property type="project" value="TreeGrafter"/>
</dbReference>
<dbReference type="EMBL" id="VNHY01000002">
    <property type="protein sequence ID" value="TYP93677.1"/>
    <property type="molecule type" value="Genomic_DNA"/>
</dbReference>
<dbReference type="InterPro" id="IPR015797">
    <property type="entry name" value="NUDIX_hydrolase-like_dom_sf"/>
</dbReference>
<comment type="similarity">
    <text evidence="3">Belongs to the Nudix hydrolase family. NudK subfamily.</text>
</comment>
<evidence type="ECO:0000259" key="8">
    <source>
        <dbReference type="PROSITE" id="PS51462"/>
    </source>
</evidence>
<evidence type="ECO:0000313" key="9">
    <source>
        <dbReference type="EMBL" id="TYP93677.1"/>
    </source>
</evidence>
<dbReference type="PROSITE" id="PS51462">
    <property type="entry name" value="NUDIX"/>
    <property type="match status" value="1"/>
</dbReference>
<keyword evidence="5" id="KW-0378">Hydrolase</keyword>
<dbReference type="PANTHER" id="PTHR11839">
    <property type="entry name" value="UDP/ADP-SUGAR PYROPHOSPHATASE"/>
    <property type="match status" value="1"/>
</dbReference>
<evidence type="ECO:0000256" key="6">
    <source>
        <dbReference type="ARBA" id="ARBA00032162"/>
    </source>
</evidence>
<dbReference type="GO" id="GO:0016787">
    <property type="term" value="F:hydrolase activity"/>
    <property type="evidence" value="ECO:0007669"/>
    <property type="project" value="UniProtKB-KW"/>
</dbReference>
<dbReference type="Gene3D" id="3.90.79.10">
    <property type="entry name" value="Nucleoside Triphosphate Pyrophosphohydrolase"/>
    <property type="match status" value="1"/>
</dbReference>
<reference evidence="9 10" key="1">
    <citation type="submission" date="2019-07" db="EMBL/GenBank/DDBJ databases">
        <title>Genomic Encyclopedia of Archaeal and Bacterial Type Strains, Phase II (KMG-II): from individual species to whole genera.</title>
        <authorList>
            <person name="Goeker M."/>
        </authorList>
    </citation>
    <scope>NUCLEOTIDE SEQUENCE [LARGE SCALE GENOMIC DNA]</scope>
    <source>
        <strain evidence="9 10">DSM 21935</strain>
    </source>
</reference>
<dbReference type="SUPFAM" id="SSF55811">
    <property type="entry name" value="Nudix"/>
    <property type="match status" value="1"/>
</dbReference>
<dbReference type="AlphaFoldDB" id="A0A5D3YLV0"/>
<dbReference type="Proteomes" id="UP000324595">
    <property type="component" value="Unassembled WGS sequence"/>
</dbReference>
<protein>
    <recommendedName>
        <fullName evidence="4">GDP-mannose pyrophosphatase</fullName>
    </recommendedName>
    <alternativeName>
        <fullName evidence="6">GDP-mannose hydrolase</fullName>
    </alternativeName>
    <alternativeName>
        <fullName evidence="7">GDPMK</fullName>
    </alternativeName>
</protein>
<dbReference type="InterPro" id="IPR020084">
    <property type="entry name" value="NUDIX_hydrolase_CS"/>
</dbReference>
<dbReference type="InterPro" id="IPR000086">
    <property type="entry name" value="NUDIX_hydrolase_dom"/>
</dbReference>
<comment type="caution">
    <text evidence="9">The sequence shown here is derived from an EMBL/GenBank/DDBJ whole genome shotgun (WGS) entry which is preliminary data.</text>
</comment>
<comment type="cofactor">
    <cofactor evidence="2">
        <name>Mg(2+)</name>
        <dbReference type="ChEBI" id="CHEBI:18420"/>
    </cofactor>
</comment>
<evidence type="ECO:0000256" key="2">
    <source>
        <dbReference type="ARBA" id="ARBA00001946"/>
    </source>
</evidence>
<dbReference type="Pfam" id="PF00293">
    <property type="entry name" value="NUDIX"/>
    <property type="match status" value="1"/>
</dbReference>
<comment type="catalytic activity">
    <reaction evidence="1">
        <text>GDP-alpha-D-mannose + H2O = alpha-D-mannose 1-phosphate + GMP + 2 H(+)</text>
        <dbReference type="Rhea" id="RHEA:27978"/>
        <dbReference type="ChEBI" id="CHEBI:15377"/>
        <dbReference type="ChEBI" id="CHEBI:15378"/>
        <dbReference type="ChEBI" id="CHEBI:57527"/>
        <dbReference type="ChEBI" id="CHEBI:58115"/>
        <dbReference type="ChEBI" id="CHEBI:58409"/>
    </reaction>
</comment>
<sequence length="193" mass="22073">MAMNDSGKLVERPLSSKEIFNGRLLHVFFDEVRLPDGGTSTREWIKHPGASAVVPVFENGDVMLVRQFRYPVRQIFYEVPAGKIDPNEEAGSTAERELKEEAGLACRSFAYVGHFYPGIGYSDEVIHCYAAWDIASFEQQVDEDEFVIRERMPFSEVIEMVHQGEITDGKTIIALLRTWHWWQQHKPFPIGSP</sequence>
<dbReference type="PANTHER" id="PTHR11839:SF18">
    <property type="entry name" value="NUDIX HYDROLASE DOMAIN-CONTAINING PROTEIN"/>
    <property type="match status" value="1"/>
</dbReference>
<organism evidence="9 10">
    <name type="scientific">Fodinibius salinus</name>
    <dbReference type="NCBI Taxonomy" id="860790"/>
    <lineage>
        <taxon>Bacteria</taxon>
        <taxon>Pseudomonadati</taxon>
        <taxon>Balneolota</taxon>
        <taxon>Balneolia</taxon>
        <taxon>Balneolales</taxon>
        <taxon>Balneolaceae</taxon>
        <taxon>Fodinibius</taxon>
    </lineage>
</organism>
<evidence type="ECO:0000256" key="7">
    <source>
        <dbReference type="ARBA" id="ARBA00032272"/>
    </source>
</evidence>
<dbReference type="GO" id="GO:0006753">
    <property type="term" value="P:nucleoside phosphate metabolic process"/>
    <property type="evidence" value="ECO:0007669"/>
    <property type="project" value="TreeGrafter"/>
</dbReference>
<gene>
    <name evidence="9" type="ORF">LX73_1386</name>
</gene>
<accession>A0A5D3YLV0</accession>
<evidence type="ECO:0000256" key="3">
    <source>
        <dbReference type="ARBA" id="ARBA00007275"/>
    </source>
</evidence>
<dbReference type="GO" id="GO:0019693">
    <property type="term" value="P:ribose phosphate metabolic process"/>
    <property type="evidence" value="ECO:0007669"/>
    <property type="project" value="TreeGrafter"/>
</dbReference>
<dbReference type="PROSITE" id="PS00893">
    <property type="entry name" value="NUDIX_BOX"/>
    <property type="match status" value="1"/>
</dbReference>
<evidence type="ECO:0000256" key="1">
    <source>
        <dbReference type="ARBA" id="ARBA00000847"/>
    </source>
</evidence>
<keyword evidence="10" id="KW-1185">Reference proteome</keyword>